<dbReference type="InterPro" id="IPR050907">
    <property type="entry name" value="SRSF"/>
</dbReference>
<name>A0AAW1B2H9_CROAD</name>
<feature type="region of interest" description="Disordered" evidence="2">
    <location>
        <begin position="54"/>
        <end position="117"/>
    </location>
</feature>
<dbReference type="InterPro" id="IPR012677">
    <property type="entry name" value="Nucleotide-bd_a/b_plait_sf"/>
</dbReference>
<dbReference type="PROSITE" id="PS50102">
    <property type="entry name" value="RRM"/>
    <property type="match status" value="1"/>
</dbReference>
<dbReference type="EMBL" id="JAOTOJ010000008">
    <property type="protein sequence ID" value="KAK9396203.1"/>
    <property type="molecule type" value="Genomic_DNA"/>
</dbReference>
<keyword evidence="1" id="KW-0694">RNA-binding</keyword>
<reference evidence="4 5" key="1">
    <citation type="journal article" date="2024" name="Proc. Natl. Acad. Sci. U.S.A.">
        <title>The genetic regulatory architecture and epigenomic basis for age-related changes in rattlesnake venom.</title>
        <authorList>
            <person name="Hogan M.P."/>
            <person name="Holding M.L."/>
            <person name="Nystrom G.S."/>
            <person name="Colston T.J."/>
            <person name="Bartlett D.A."/>
            <person name="Mason A.J."/>
            <person name="Ellsworth S.A."/>
            <person name="Rautsaw R.M."/>
            <person name="Lawrence K.C."/>
            <person name="Strickland J.L."/>
            <person name="He B."/>
            <person name="Fraser P."/>
            <person name="Margres M.J."/>
            <person name="Gilbert D.M."/>
            <person name="Gibbs H.L."/>
            <person name="Parkinson C.L."/>
            <person name="Rokyta D.R."/>
        </authorList>
    </citation>
    <scope>NUCLEOTIDE SEQUENCE [LARGE SCALE GENOMIC DNA]</scope>
    <source>
        <strain evidence="4">DRR0105</strain>
    </source>
</reference>
<dbReference type="InterPro" id="IPR035979">
    <property type="entry name" value="RBD_domain_sf"/>
</dbReference>
<evidence type="ECO:0000313" key="5">
    <source>
        <dbReference type="Proteomes" id="UP001474421"/>
    </source>
</evidence>
<evidence type="ECO:0000313" key="4">
    <source>
        <dbReference type="EMBL" id="KAK9396203.1"/>
    </source>
</evidence>
<accession>A0AAW1B2H9</accession>
<evidence type="ECO:0000256" key="1">
    <source>
        <dbReference type="PROSITE-ProRule" id="PRU00176"/>
    </source>
</evidence>
<keyword evidence="5" id="KW-1185">Reference proteome</keyword>
<dbReference type="Proteomes" id="UP001474421">
    <property type="component" value="Unassembled WGS sequence"/>
</dbReference>
<organism evidence="4 5">
    <name type="scientific">Crotalus adamanteus</name>
    <name type="common">Eastern diamondback rattlesnake</name>
    <dbReference type="NCBI Taxonomy" id="8729"/>
    <lineage>
        <taxon>Eukaryota</taxon>
        <taxon>Metazoa</taxon>
        <taxon>Chordata</taxon>
        <taxon>Craniata</taxon>
        <taxon>Vertebrata</taxon>
        <taxon>Euteleostomi</taxon>
        <taxon>Lepidosauria</taxon>
        <taxon>Squamata</taxon>
        <taxon>Bifurcata</taxon>
        <taxon>Unidentata</taxon>
        <taxon>Episquamata</taxon>
        <taxon>Toxicofera</taxon>
        <taxon>Serpentes</taxon>
        <taxon>Colubroidea</taxon>
        <taxon>Viperidae</taxon>
        <taxon>Crotalinae</taxon>
        <taxon>Crotalus</taxon>
    </lineage>
</organism>
<sequence length="373" mass="40529">MQLTDCLDNTLPSKFCMKKKQNYKCLLHFISGSLCIGRGGDGWRRGYSPRSWRQRMKSGEEDEEDMAAGAARTPRSAAPGIIQPSVGPRRPWRTRQRCSSSPPPSPPQPRSQLTRQVTRGRRTVAGGGAASLSRAPFCGSVSSGFFPFLRASSGRAGPVQPGMEVFVDGVPGGAPQVELRDLFEVAVPGVVVKVALMKQFAFIQLCDEVAVECAIQKLNGHLLHCHRVVVVEFSRPRPTHTVKTFVGNVSATCTSGELRVLFQEFRPVIECHIVKGVAPEFPIELNGIPGQPATGWEQLPRWAAQPPRLPASLSSTKSCRRVSWARLGSGKGGTGMGKWAEVPGRPSMGEQEVAESARSTTDWPGETHGWFSC</sequence>
<evidence type="ECO:0000256" key="2">
    <source>
        <dbReference type="SAM" id="MobiDB-lite"/>
    </source>
</evidence>
<gene>
    <name evidence="4" type="ORF">NXF25_019564</name>
</gene>
<dbReference type="SMART" id="SM00360">
    <property type="entry name" value="RRM"/>
    <property type="match status" value="1"/>
</dbReference>
<feature type="domain" description="RRM" evidence="3">
    <location>
        <begin position="163"/>
        <end position="236"/>
    </location>
</feature>
<dbReference type="Gene3D" id="3.30.70.330">
    <property type="match status" value="2"/>
</dbReference>
<dbReference type="PANTHER" id="PTHR23147">
    <property type="entry name" value="SERINE/ARGININE RICH SPLICING FACTOR"/>
    <property type="match status" value="1"/>
</dbReference>
<proteinExistence type="predicted"/>
<protein>
    <submittedName>
        <fullName evidence="4">RNA-binding protein 14-like</fullName>
    </submittedName>
</protein>
<evidence type="ECO:0000259" key="3">
    <source>
        <dbReference type="PROSITE" id="PS50102"/>
    </source>
</evidence>
<comment type="caution">
    <text evidence="4">The sequence shown here is derived from an EMBL/GenBank/DDBJ whole genome shotgun (WGS) entry which is preliminary data.</text>
</comment>
<dbReference type="GO" id="GO:0003723">
    <property type="term" value="F:RNA binding"/>
    <property type="evidence" value="ECO:0007669"/>
    <property type="project" value="UniProtKB-UniRule"/>
</dbReference>
<dbReference type="InterPro" id="IPR000504">
    <property type="entry name" value="RRM_dom"/>
</dbReference>
<feature type="region of interest" description="Disordered" evidence="2">
    <location>
        <begin position="333"/>
        <end position="373"/>
    </location>
</feature>
<dbReference type="AlphaFoldDB" id="A0AAW1B2H9"/>
<dbReference type="SUPFAM" id="SSF54928">
    <property type="entry name" value="RNA-binding domain, RBD"/>
    <property type="match status" value="1"/>
</dbReference>
<feature type="compositionally biased region" description="Low complexity" evidence="2">
    <location>
        <begin position="67"/>
        <end position="80"/>
    </location>
</feature>